<evidence type="ECO:0000313" key="2">
    <source>
        <dbReference type="Proteomes" id="UP000017396"/>
    </source>
</evidence>
<dbReference type="STRING" id="1183438.GKIL_2153"/>
<dbReference type="HOGENOM" id="CLU_2478949_0_0_3"/>
<dbReference type="AlphaFoldDB" id="U5QLD5"/>
<dbReference type="Proteomes" id="UP000017396">
    <property type="component" value="Chromosome"/>
</dbReference>
<gene>
    <name evidence="1" type="ORF">GKIL_2153</name>
</gene>
<dbReference type="RefSeq" id="WP_023173544.1">
    <property type="nucleotide sequence ID" value="NC_022600.1"/>
</dbReference>
<reference evidence="1 2" key="1">
    <citation type="journal article" date="2013" name="PLoS ONE">
        <title>Cultivation and Complete Genome Sequencing of Gloeobacter kilaueensis sp. nov., from a Lava Cave in Kilauea Caldera, Hawai'i.</title>
        <authorList>
            <person name="Saw J.H."/>
            <person name="Schatz M."/>
            <person name="Brown M.V."/>
            <person name="Kunkel D.D."/>
            <person name="Foster J.S."/>
            <person name="Shick H."/>
            <person name="Christensen S."/>
            <person name="Hou S."/>
            <person name="Wan X."/>
            <person name="Donachie S.P."/>
        </authorList>
    </citation>
    <scope>NUCLEOTIDE SEQUENCE [LARGE SCALE GENOMIC DNA]</scope>
    <source>
        <strain evidence="2">JS</strain>
    </source>
</reference>
<evidence type="ECO:0000313" key="1">
    <source>
        <dbReference type="EMBL" id="AGY58399.1"/>
    </source>
</evidence>
<sequence length="87" mass="9657">MSEQQQQRNCAEVCQNGCIEAANGTPEKCPHYESMLQARATVENTSFDRLMELAEEGAIESRLRGIGATPKFEDLPPEVRRMLTGEG</sequence>
<organism evidence="1 2">
    <name type="scientific">Gloeobacter kilaueensis (strain ATCC BAA-2537 / CCAP 1431/1 / ULC 316 / JS1)</name>
    <dbReference type="NCBI Taxonomy" id="1183438"/>
    <lineage>
        <taxon>Bacteria</taxon>
        <taxon>Bacillati</taxon>
        <taxon>Cyanobacteriota</taxon>
        <taxon>Cyanophyceae</taxon>
        <taxon>Gloeobacterales</taxon>
        <taxon>Gloeobacteraceae</taxon>
        <taxon>Gloeobacter</taxon>
    </lineage>
</organism>
<protein>
    <submittedName>
        <fullName evidence="1">Uncharacterized protein</fullName>
    </submittedName>
</protein>
<name>U5QLD5_GLOK1</name>
<keyword evidence="2" id="KW-1185">Reference proteome</keyword>
<proteinExistence type="predicted"/>
<dbReference type="EMBL" id="CP003587">
    <property type="protein sequence ID" value="AGY58399.1"/>
    <property type="molecule type" value="Genomic_DNA"/>
</dbReference>
<accession>U5QLD5</accession>
<dbReference type="KEGG" id="glj:GKIL_2153"/>